<dbReference type="InterPro" id="IPR013766">
    <property type="entry name" value="Thioredoxin_domain"/>
</dbReference>
<dbReference type="SMART" id="SM00248">
    <property type="entry name" value="ANK"/>
    <property type="match status" value="7"/>
</dbReference>
<dbReference type="VEuPathDB" id="VectorBase:AALB20_028336"/>
<dbReference type="VEuPathDB" id="VectorBase:AALB20_033810"/>
<dbReference type="PANTHER" id="PTHR46497:SF1">
    <property type="entry name" value="THIOREDOXIN DOMAIN-CONTAINING PROTEIN 11"/>
    <property type="match status" value="1"/>
</dbReference>
<protein>
    <submittedName>
        <fullName evidence="2">Uncharacterized protein</fullName>
    </submittedName>
</protein>
<organism evidence="2 3">
    <name type="scientific">Anopheles albimanus</name>
    <name type="common">New world malaria mosquito</name>
    <dbReference type="NCBI Taxonomy" id="7167"/>
    <lineage>
        <taxon>Eukaryota</taxon>
        <taxon>Metazoa</taxon>
        <taxon>Ecdysozoa</taxon>
        <taxon>Arthropoda</taxon>
        <taxon>Hexapoda</taxon>
        <taxon>Insecta</taxon>
        <taxon>Pterygota</taxon>
        <taxon>Neoptera</taxon>
        <taxon>Endopterygota</taxon>
        <taxon>Diptera</taxon>
        <taxon>Nematocera</taxon>
        <taxon>Culicoidea</taxon>
        <taxon>Culicidae</taxon>
        <taxon>Anophelinae</taxon>
        <taxon>Anopheles</taxon>
    </lineage>
</organism>
<keyword evidence="3" id="KW-1185">Reference proteome</keyword>
<sequence>MNSRGRIITMPAECAANPLQRALADAIIRMVSMDELRILLACGAKVNEQVTQGLKPLHYAVWQNNEAAVNLLIVRGADINAIDEVGYSALHLAAEHGYLNLAKILLDAGCKVDYREPTSDPYPRTTLCDEPLRLALRNKHYEVARLLLDNGADPNKRYFFGSEINLATDVESLELLLTFGANTEARDRSGITPLMRAVRTNGSIDSVLLLLHYGADVNAMTDGRNDYRTVLHYAVLSGNASLVTMLLKQGARVDIPAPLPEPDRPSPLDLAVLRGDPVLVRILLEHGANVNRSSPIIGSPLHVACADNIPNRVEIMKMLLFYGADPNVRVVGDVATNAILRPPLAELLASNDHVTPDELHLLLRYGARVILKTQYRDPDGLLNCLTNLHHESSAFRIILDAAEEFDPCMIRRNQQLTDEQRELMLERATVPRKLKSQIRAHYRRLFGRNLAEFVRPLFIPTLCILALLLTTYATIQNTPPKIAKAPPPVPFFSKGSFVSDWPTGSLGTTQTRVSVSELSFVFYYAPWCAESQFAREAYEAVARRYHRAIHFAAINCWQPGGECRQRYAKVHSWPILMAYGPNGAGAIQYHQAWSEASLSRFITSLMSPLERFPNPAALMERMTGKDAVIVAYVEMTGESKFYQRYYQAALKWLEKDPFQEVAFGVVTGQSATMFGVEKIPSIRLYLWNETIEYIGKESWTPQDMVTWINKQLQVVSLWIAPPGSTKSASIAPGLKQGPVLFLFTPRSLYTEFDDSTDAYMMLRQLSMQYYNCAEDNWVQEMAREYIADQRVLGSERYFYKQQECERILGRHPSQEDDVDPSRMGRGRRDAFKSTVSVSFVNVLNSSKFVDGRKHGAKAGRSDGYCEAASAPHGADGSCPDSCGTFGPERKPSLRWSGQQTEEEHGECFAKLPSAQSEPVQSSRIDATHDYRGPHLLSKQYLRRQCELMRLAENDGTYRFFPDAGERNETNAALDTISGLACKHNKTLNFFSMDSTLYHAFAERLGVDVLREPNRTVAFIVDAQAESTYALRAPINLGSLTSFVQGYYNRSWPRFLRSGSTSYAHTHRFNVTEFKQQEERLLAEHRTRLLQQKAEAKRMAKHENTDGGNAHPEATEPLPNAVPGAFAPREYHSIREIYSANFQRVVLDSNRTVVVNFYSAHCAFCTIMSNYLLRISRLLRHQPLLEFVRIDGDRNDLGWEYSMEVYPSLIIFPNGRKEESRIFPPTEQVTMANLLGFIRSNLSPTERLHATFLLCSTANEASRTDCLTMLQTELSDSIQTALRDWRRQPCARERILRRLQLLKHSYLDTQRCLSHSCDLNRLTSSRKAILQLWPTGTLYDGRMERNACGRISYRTLPKYLTERYSPTTVENSLGMLRQQSVTVLVKARTRRCYRFVKYVPREGLQVEQLLEFSILVSLPPFQIILRLDIIHNGLKAQQQEEFVARLMRNAMDLEADHYRDEMIVHAQKRCATLRSAFERLKRLYQEQDALLAMVYPDNTYGSPIEQQLDGELETARDVRDRLGGVVEQWRTAGGLLRAAAKGLHQTVEYWELIGAVRSGRDAQQVITLALDTRAACHGALVALEAAQAALPRVDIPYITIRQQTAVRHALIYLITDLVQEPRYRHTRDVFSVFSTNVTKAVHWVHECYNETLRQDYDGADQAATLLAKRLRDERLHYIGRKFPNKIYVRPGAIG</sequence>
<evidence type="ECO:0000313" key="3">
    <source>
        <dbReference type="Proteomes" id="UP000069272"/>
    </source>
</evidence>
<dbReference type="PROSITE" id="PS51352">
    <property type="entry name" value="THIOREDOXIN_2"/>
    <property type="match status" value="1"/>
</dbReference>
<dbReference type="STRING" id="7167.A0A182F3G5"/>
<dbReference type="InterPro" id="IPR036249">
    <property type="entry name" value="Thioredoxin-like_sf"/>
</dbReference>
<dbReference type="PROSITE" id="PS50088">
    <property type="entry name" value="ANK_REPEAT"/>
    <property type="match status" value="6"/>
</dbReference>
<feature type="compositionally biased region" description="Polar residues" evidence="1">
    <location>
        <begin position="913"/>
        <end position="922"/>
    </location>
</feature>
<dbReference type="Gene3D" id="3.40.30.10">
    <property type="entry name" value="Glutaredoxin"/>
    <property type="match status" value="3"/>
</dbReference>
<dbReference type="SUPFAM" id="SSF52833">
    <property type="entry name" value="Thioredoxin-like"/>
    <property type="match status" value="2"/>
</dbReference>
<dbReference type="Proteomes" id="UP000069272">
    <property type="component" value="Chromosome 2L"/>
</dbReference>
<accession>A0A182F3G5</accession>
<dbReference type="Pfam" id="PF00023">
    <property type="entry name" value="Ank"/>
    <property type="match status" value="2"/>
</dbReference>
<dbReference type="PANTHER" id="PTHR46497">
    <property type="entry name" value="THIOREDOXIN DOMAIN-CONTAINING PROTEIN 11"/>
    <property type="match status" value="1"/>
</dbReference>
<dbReference type="PRINTS" id="PR01415">
    <property type="entry name" value="ANKYRIN"/>
</dbReference>
<evidence type="ECO:0000313" key="2">
    <source>
        <dbReference type="EnsemblMetazoa" id="AALB001004-PB"/>
    </source>
</evidence>
<dbReference type="Gene3D" id="1.25.40.20">
    <property type="entry name" value="Ankyrin repeat-containing domain"/>
    <property type="match status" value="2"/>
</dbReference>
<reference evidence="2" key="2">
    <citation type="submission" date="2022-08" db="UniProtKB">
        <authorList>
            <consortium name="EnsemblMetazoa"/>
        </authorList>
    </citation>
    <scope>IDENTIFICATION</scope>
    <source>
        <strain evidence="2">STECLA/ALBI9_A</strain>
    </source>
</reference>
<dbReference type="InterPro" id="IPR036770">
    <property type="entry name" value="Ankyrin_rpt-contain_sf"/>
</dbReference>
<dbReference type="InterPro" id="IPR052792">
    <property type="entry name" value="Thioredoxin_dom-contain_11"/>
</dbReference>
<dbReference type="Pfam" id="PF00085">
    <property type="entry name" value="Thioredoxin"/>
    <property type="match status" value="1"/>
</dbReference>
<dbReference type="PROSITE" id="PS50297">
    <property type="entry name" value="ANK_REP_REGION"/>
    <property type="match status" value="6"/>
</dbReference>
<name>A0A182F3G5_ANOAL</name>
<dbReference type="VEuPathDB" id="VectorBase:AALB20_029162"/>
<feature type="region of interest" description="Disordered" evidence="1">
    <location>
        <begin position="1098"/>
        <end position="1117"/>
    </location>
</feature>
<proteinExistence type="predicted"/>
<dbReference type="SUPFAM" id="SSF48403">
    <property type="entry name" value="Ankyrin repeat"/>
    <property type="match status" value="1"/>
</dbReference>
<dbReference type="Pfam" id="PF12796">
    <property type="entry name" value="Ank_2"/>
    <property type="match status" value="2"/>
</dbReference>
<dbReference type="InterPro" id="IPR002110">
    <property type="entry name" value="Ankyrin_rpt"/>
</dbReference>
<dbReference type="EnsemblMetazoa" id="AALB001004-RB">
    <property type="protein sequence ID" value="AALB001004-PB"/>
    <property type="gene ID" value="AALB001004"/>
</dbReference>
<feature type="region of interest" description="Disordered" evidence="1">
    <location>
        <begin position="889"/>
        <end position="922"/>
    </location>
</feature>
<reference evidence="2 3" key="1">
    <citation type="journal article" date="2017" name="G3 (Bethesda)">
        <title>The Physical Genome Mapping of Anopheles albimanus Corrected Scaffold Misassemblies and Identified Interarm Rearrangements in Genus Anopheles.</title>
        <authorList>
            <person name="Artemov G.N."/>
            <person name="Peery A.N."/>
            <person name="Jiang X."/>
            <person name="Tu Z."/>
            <person name="Stegniy V.N."/>
            <person name="Sharakhova M.V."/>
            <person name="Sharakhov I.V."/>
        </authorList>
    </citation>
    <scope>NUCLEOTIDE SEQUENCE [LARGE SCALE GENOMIC DNA]</scope>
    <source>
        <strain evidence="2 3">ALBI9_A</strain>
    </source>
</reference>
<evidence type="ECO:0000256" key="1">
    <source>
        <dbReference type="SAM" id="MobiDB-lite"/>
    </source>
</evidence>
<dbReference type="VEuPathDB" id="VectorBase:AALB001004"/>